<feature type="region of interest" description="Disordered" evidence="1">
    <location>
        <begin position="247"/>
        <end position="272"/>
    </location>
</feature>
<organism evidence="2 3">
    <name type="scientific">Tilletia controversa</name>
    <name type="common">dwarf bunt fungus</name>
    <dbReference type="NCBI Taxonomy" id="13291"/>
    <lineage>
        <taxon>Eukaryota</taxon>
        <taxon>Fungi</taxon>
        <taxon>Dikarya</taxon>
        <taxon>Basidiomycota</taxon>
        <taxon>Ustilaginomycotina</taxon>
        <taxon>Exobasidiomycetes</taxon>
        <taxon>Tilletiales</taxon>
        <taxon>Tilletiaceae</taxon>
        <taxon>Tilletia</taxon>
    </lineage>
</organism>
<sequence length="302" mass="33846">MSSADEYDAQDDGYSDDYADYSAGCADYSEGGFSEDACFPDDGDEPDYEASGLDDRYDDGYEDGYEQGYEDGYDQGYEDGHNDGQVSDDGDDHISACDATDEQDHAFDHADEFEDQVVSDTDRATDAAESREDDHQDIDSSSDSSDGGGSFDWQPRAYRYEEETTLRADQDTPRRQFNTHLRQMWPAFPDVDPRLIRMTDRPWSGSLLAAPFTPGRAPAGSDWNPESASHSRLRHGCVLPRSQLSQLSQLPASPPPFDLTRPGPVPLSTPSSLFRRDYTRSSLEYPLPPLQRRFLTRLHLTK</sequence>
<feature type="compositionally biased region" description="Acidic residues" evidence="1">
    <location>
        <begin position="38"/>
        <end position="48"/>
    </location>
</feature>
<protein>
    <submittedName>
        <fullName evidence="2">Uncharacterized protein</fullName>
    </submittedName>
</protein>
<feature type="region of interest" description="Disordered" evidence="1">
    <location>
        <begin position="1"/>
        <end position="154"/>
    </location>
</feature>
<feature type="compositionally biased region" description="Acidic residues" evidence="1">
    <location>
        <begin position="1"/>
        <end position="19"/>
    </location>
</feature>
<comment type="caution">
    <text evidence="2">The sequence shown here is derived from an EMBL/GenBank/DDBJ whole genome shotgun (WGS) entry which is preliminary data.</text>
</comment>
<dbReference type="EMBL" id="LWDE02002305">
    <property type="protein sequence ID" value="KAE8238018.1"/>
    <property type="molecule type" value="Genomic_DNA"/>
</dbReference>
<feature type="compositionally biased region" description="Acidic residues" evidence="1">
    <location>
        <begin position="60"/>
        <end position="77"/>
    </location>
</feature>
<evidence type="ECO:0000256" key="1">
    <source>
        <dbReference type="SAM" id="MobiDB-lite"/>
    </source>
</evidence>
<name>A0A8X7MJL8_9BASI</name>
<dbReference type="AlphaFoldDB" id="A0A8X7MJL8"/>
<feature type="compositionally biased region" description="Low complexity" evidence="1">
    <location>
        <begin position="20"/>
        <end position="29"/>
    </location>
</feature>
<evidence type="ECO:0000313" key="3">
    <source>
        <dbReference type="Proteomes" id="UP000077684"/>
    </source>
</evidence>
<dbReference type="Proteomes" id="UP000077684">
    <property type="component" value="Unassembled WGS sequence"/>
</dbReference>
<proteinExistence type="predicted"/>
<accession>A0A8X7MJL8</accession>
<reference evidence="2" key="2">
    <citation type="journal article" date="2019" name="IMA Fungus">
        <title>Genome sequencing and comparison of five Tilletia species to identify candidate genes for the detection of regulated species infecting wheat.</title>
        <authorList>
            <person name="Nguyen H.D.T."/>
            <person name="Sultana T."/>
            <person name="Kesanakurti P."/>
            <person name="Hambleton S."/>
        </authorList>
    </citation>
    <scope>NUCLEOTIDE SEQUENCE</scope>
    <source>
        <strain evidence="2">DAOMC 236426</strain>
    </source>
</reference>
<feature type="compositionally biased region" description="Pro residues" evidence="1">
    <location>
        <begin position="252"/>
        <end position="267"/>
    </location>
</feature>
<feature type="compositionally biased region" description="Basic and acidic residues" evidence="1">
    <location>
        <begin position="120"/>
        <end position="138"/>
    </location>
</feature>
<gene>
    <name evidence="2" type="ORF">A4X06_0g9024</name>
</gene>
<reference evidence="2" key="1">
    <citation type="submission" date="2016-04" db="EMBL/GenBank/DDBJ databases">
        <authorList>
            <person name="Nguyen H.D."/>
            <person name="Samba Siva P."/>
            <person name="Cullis J."/>
            <person name="Levesque C.A."/>
            <person name="Hambleton S."/>
        </authorList>
    </citation>
    <scope>NUCLEOTIDE SEQUENCE</scope>
    <source>
        <strain evidence="2">DAOMC 236426</strain>
    </source>
</reference>
<keyword evidence="3" id="KW-1185">Reference proteome</keyword>
<evidence type="ECO:0000313" key="2">
    <source>
        <dbReference type="EMBL" id="KAE8238018.1"/>
    </source>
</evidence>